<dbReference type="AlphaFoldDB" id="A0A8T1SFK6"/>
<name>A0A8T1SFK6_CHESE</name>
<evidence type="ECO:0000256" key="1">
    <source>
        <dbReference type="SAM" id="MobiDB-lite"/>
    </source>
</evidence>
<feature type="region of interest" description="Disordered" evidence="1">
    <location>
        <begin position="1"/>
        <end position="272"/>
    </location>
</feature>
<organism evidence="2 3">
    <name type="scientific">Chelydra serpentina</name>
    <name type="common">Snapping turtle</name>
    <name type="synonym">Testudo serpentina</name>
    <dbReference type="NCBI Taxonomy" id="8475"/>
    <lineage>
        <taxon>Eukaryota</taxon>
        <taxon>Metazoa</taxon>
        <taxon>Chordata</taxon>
        <taxon>Craniata</taxon>
        <taxon>Vertebrata</taxon>
        <taxon>Euteleostomi</taxon>
        <taxon>Archelosauria</taxon>
        <taxon>Testudinata</taxon>
        <taxon>Testudines</taxon>
        <taxon>Cryptodira</taxon>
        <taxon>Durocryptodira</taxon>
        <taxon>Americhelydia</taxon>
        <taxon>Chelydroidea</taxon>
        <taxon>Chelydridae</taxon>
        <taxon>Chelydra</taxon>
    </lineage>
</organism>
<dbReference type="Proteomes" id="UP000765507">
    <property type="component" value="Unassembled WGS sequence"/>
</dbReference>
<feature type="compositionally biased region" description="Polar residues" evidence="1">
    <location>
        <begin position="221"/>
        <end position="234"/>
    </location>
</feature>
<keyword evidence="3" id="KW-1185">Reference proteome</keyword>
<gene>
    <name evidence="2" type="ORF">G0U57_009894</name>
</gene>
<evidence type="ECO:0000313" key="2">
    <source>
        <dbReference type="EMBL" id="KAG6927425.1"/>
    </source>
</evidence>
<dbReference type="OrthoDB" id="8958491at2759"/>
<feature type="compositionally biased region" description="Low complexity" evidence="1">
    <location>
        <begin position="200"/>
        <end position="214"/>
    </location>
</feature>
<evidence type="ECO:0000313" key="3">
    <source>
        <dbReference type="Proteomes" id="UP000765507"/>
    </source>
</evidence>
<protein>
    <submittedName>
        <fullName evidence="2">Uncharacterized protein</fullName>
    </submittedName>
</protein>
<dbReference type="EMBL" id="JAHGAV010000257">
    <property type="protein sequence ID" value="KAG6927425.1"/>
    <property type="molecule type" value="Genomic_DNA"/>
</dbReference>
<accession>A0A8T1SFK6</accession>
<feature type="non-terminal residue" evidence="2">
    <location>
        <position position="1"/>
    </location>
</feature>
<sequence length="291" mass="29550">VNAGKSAPHPGNIYFQNEGYSDLGDTTPESSGGWVAQAAPTGKSEPAETSKASPLANSVGKATGLPGAWSGAGLAPMEKGASAAETLPNGQTLEPSGCKDACQEAQTAPRKCSASAEPSTEEGPAESQPAREEEEPPPHDSQPGSEEKQTEAGAGSREMEVGPSKPLQAAAGQEATGWSEEEPLPASQARPNCTASEAGSLAATSRSAAPSSASHADDSNTDASLQPPAQSGQHQPLPKLPALEEVSEETLGEDAPEPGAPAYQDPLAPLPVSDVRTPVTLMQLLEDSIEC</sequence>
<feature type="compositionally biased region" description="Acidic residues" evidence="1">
    <location>
        <begin position="245"/>
        <end position="256"/>
    </location>
</feature>
<proteinExistence type="predicted"/>
<comment type="caution">
    <text evidence="2">The sequence shown here is derived from an EMBL/GenBank/DDBJ whole genome shotgun (WGS) entry which is preliminary data.</text>
</comment>
<reference evidence="2 3" key="1">
    <citation type="journal article" date="2020" name="G3 (Bethesda)">
        <title>Draft Genome of the Common Snapping Turtle, Chelydra serpentina, a Model for Phenotypic Plasticity in Reptiles.</title>
        <authorList>
            <person name="Das D."/>
            <person name="Singh S.K."/>
            <person name="Bierstedt J."/>
            <person name="Erickson A."/>
            <person name="Galli G.L.J."/>
            <person name="Crossley D.A. 2nd"/>
            <person name="Rhen T."/>
        </authorList>
    </citation>
    <scope>NUCLEOTIDE SEQUENCE [LARGE SCALE GENOMIC DNA]</scope>
    <source>
        <strain evidence="2">KW</strain>
    </source>
</reference>